<evidence type="ECO:0000256" key="1">
    <source>
        <dbReference type="SAM" id="Phobius"/>
    </source>
</evidence>
<accession>A0AA39P4N1</accession>
<gene>
    <name evidence="2" type="ORF">EDD18DRAFT_1337885</name>
</gene>
<feature type="transmembrane region" description="Helical" evidence="1">
    <location>
        <begin position="20"/>
        <end position="41"/>
    </location>
</feature>
<name>A0AA39P4N1_9AGAR</name>
<dbReference type="AlphaFoldDB" id="A0AA39P4N1"/>
<comment type="caution">
    <text evidence="2">The sequence shown here is derived from an EMBL/GenBank/DDBJ whole genome shotgun (WGS) entry which is preliminary data.</text>
</comment>
<reference evidence="2" key="1">
    <citation type="submission" date="2023-06" db="EMBL/GenBank/DDBJ databases">
        <authorList>
            <consortium name="Lawrence Berkeley National Laboratory"/>
            <person name="Ahrendt S."/>
            <person name="Sahu N."/>
            <person name="Indic B."/>
            <person name="Wong-Bajracharya J."/>
            <person name="Merenyi Z."/>
            <person name="Ke H.-M."/>
            <person name="Monk M."/>
            <person name="Kocsube S."/>
            <person name="Drula E."/>
            <person name="Lipzen A."/>
            <person name="Balint B."/>
            <person name="Henrissat B."/>
            <person name="Andreopoulos B."/>
            <person name="Martin F.M."/>
            <person name="Harder C.B."/>
            <person name="Rigling D."/>
            <person name="Ford K.L."/>
            <person name="Foster G.D."/>
            <person name="Pangilinan J."/>
            <person name="Papanicolaou A."/>
            <person name="Barry K."/>
            <person name="LaButti K."/>
            <person name="Viragh M."/>
            <person name="Koriabine M."/>
            <person name="Yan M."/>
            <person name="Riley R."/>
            <person name="Champramary S."/>
            <person name="Plett K.L."/>
            <person name="Tsai I.J."/>
            <person name="Slot J."/>
            <person name="Sipos G."/>
            <person name="Plett J."/>
            <person name="Nagy L.G."/>
            <person name="Grigoriev I.V."/>
        </authorList>
    </citation>
    <scope>NUCLEOTIDE SEQUENCE</scope>
    <source>
        <strain evidence="2">HWK02</strain>
    </source>
</reference>
<evidence type="ECO:0000313" key="2">
    <source>
        <dbReference type="EMBL" id="KAK0477496.1"/>
    </source>
</evidence>
<dbReference type="PANTHER" id="PTHR40465">
    <property type="entry name" value="CHROMOSOME 1, WHOLE GENOME SHOTGUN SEQUENCE"/>
    <property type="match status" value="1"/>
</dbReference>
<protein>
    <submittedName>
        <fullName evidence="2">Uncharacterized protein</fullName>
    </submittedName>
</protein>
<keyword evidence="3" id="KW-1185">Reference proteome</keyword>
<organism evidence="2 3">
    <name type="scientific">Armillaria luteobubalina</name>
    <dbReference type="NCBI Taxonomy" id="153913"/>
    <lineage>
        <taxon>Eukaryota</taxon>
        <taxon>Fungi</taxon>
        <taxon>Dikarya</taxon>
        <taxon>Basidiomycota</taxon>
        <taxon>Agaricomycotina</taxon>
        <taxon>Agaricomycetes</taxon>
        <taxon>Agaricomycetidae</taxon>
        <taxon>Agaricales</taxon>
        <taxon>Marasmiineae</taxon>
        <taxon>Physalacriaceae</taxon>
        <taxon>Armillaria</taxon>
    </lineage>
</organism>
<keyword evidence="1" id="KW-1133">Transmembrane helix</keyword>
<dbReference type="EMBL" id="JAUEPU010000109">
    <property type="protein sequence ID" value="KAK0477496.1"/>
    <property type="molecule type" value="Genomic_DNA"/>
</dbReference>
<keyword evidence="1" id="KW-0472">Membrane</keyword>
<sequence>MSTQPSEAIPSVDTTFGACYIGTIIAAILFGISNLQTVIYYKRYPNDWWVYRYSVAILWILDTLHVALSTHALYFYLITMFGDLIGGLESGLWTMKLQLSLNLDGTFTKFFHRLSFWPSPPHLELPYASITFFMGPYFNDEKFTDLAYEIPHDVLLSAQEQEGHNVHLGWLQGKSSIRDPRNMRVIDLQVG</sequence>
<feature type="transmembrane region" description="Helical" evidence="1">
    <location>
        <begin position="48"/>
        <end position="67"/>
    </location>
</feature>
<keyword evidence="1" id="KW-0812">Transmembrane</keyword>
<dbReference type="Proteomes" id="UP001175228">
    <property type="component" value="Unassembled WGS sequence"/>
</dbReference>
<evidence type="ECO:0000313" key="3">
    <source>
        <dbReference type="Proteomes" id="UP001175228"/>
    </source>
</evidence>
<dbReference type="PANTHER" id="PTHR40465:SF1">
    <property type="entry name" value="DUF6534 DOMAIN-CONTAINING PROTEIN"/>
    <property type="match status" value="1"/>
</dbReference>
<proteinExistence type="predicted"/>